<evidence type="ECO:0000313" key="2">
    <source>
        <dbReference type="EMBL" id="KJY31415.1"/>
    </source>
</evidence>
<dbReference type="InterPro" id="IPR013154">
    <property type="entry name" value="ADH-like_N"/>
</dbReference>
<dbReference type="InterPro" id="IPR036291">
    <property type="entry name" value="NAD(P)-bd_dom_sf"/>
</dbReference>
<dbReference type="EMBL" id="JZWV01000495">
    <property type="protein sequence ID" value="KJY31415.1"/>
    <property type="molecule type" value="Genomic_DNA"/>
</dbReference>
<dbReference type="SMART" id="SM00829">
    <property type="entry name" value="PKS_ER"/>
    <property type="match status" value="1"/>
</dbReference>
<dbReference type="Proteomes" id="UP000033551">
    <property type="component" value="Unassembled WGS sequence"/>
</dbReference>
<dbReference type="SUPFAM" id="SSF51735">
    <property type="entry name" value="NAD(P)-binding Rossmann-fold domains"/>
    <property type="match status" value="1"/>
</dbReference>
<dbReference type="PANTHER" id="PTHR43482:SF1">
    <property type="entry name" value="PROTEIN AST1-RELATED"/>
    <property type="match status" value="1"/>
</dbReference>
<accession>A0A0F4JB48</accession>
<dbReference type="STRING" id="68223.GCA_002028425_03077"/>
<dbReference type="Pfam" id="PF13602">
    <property type="entry name" value="ADH_zinc_N_2"/>
    <property type="match status" value="1"/>
</dbReference>
<dbReference type="GO" id="GO:0016491">
    <property type="term" value="F:oxidoreductase activity"/>
    <property type="evidence" value="ECO:0007669"/>
    <property type="project" value="InterPro"/>
</dbReference>
<dbReference type="RefSeq" id="WP_045948577.1">
    <property type="nucleotide sequence ID" value="NZ_JZWV01000495.1"/>
</dbReference>
<dbReference type="InterPro" id="IPR052585">
    <property type="entry name" value="Lipid_raft_assoc_Zn_ADH"/>
</dbReference>
<evidence type="ECO:0000313" key="3">
    <source>
        <dbReference type="Proteomes" id="UP000033551"/>
    </source>
</evidence>
<comment type="caution">
    <text evidence="2">The sequence shown here is derived from an EMBL/GenBank/DDBJ whole genome shotgun (WGS) entry which is preliminary data.</text>
</comment>
<reference evidence="2 3" key="1">
    <citation type="submission" date="2015-02" db="EMBL/GenBank/DDBJ databases">
        <authorList>
            <person name="Ju K.-S."/>
            <person name="Doroghazi J.R."/>
            <person name="Metcalf W."/>
        </authorList>
    </citation>
    <scope>NUCLEOTIDE SEQUENCE [LARGE SCALE GENOMIC DNA]</scope>
    <source>
        <strain evidence="2 3">NRRL ISP-5550</strain>
    </source>
</reference>
<protein>
    <submittedName>
        <fullName evidence="2">NADPH:quinone reductase</fullName>
    </submittedName>
</protein>
<sequence>MRAVVVDGFGGPEQVRVAEVEVPRPAAGQVRVRVRAAGVNPVDGAVRAGVFGGAGQRIGLGWDVAGEIDEVGPGVEGWTPGSRVVGLHYGTVKPLGTHAEYAVLDASAVAAAPESVDAAVAAALPLSGLTAARALDLLGLGAGESVLITGAAGSVGGIAVQLAARAGLVVTALAGEGDEELVRSLGAKEFVPRGAEPAGPVDGVLDAAVLGAAALGFVRDGGAYVGLIPGAAPAAERGVRVVEQEVAADGAELGRLVGLVDAGELTLRVGRTFGLAEAAEAHAVLAAPGYP</sequence>
<dbReference type="Gene3D" id="3.40.50.720">
    <property type="entry name" value="NAD(P)-binding Rossmann-like Domain"/>
    <property type="match status" value="1"/>
</dbReference>
<dbReference type="InterPro" id="IPR011032">
    <property type="entry name" value="GroES-like_sf"/>
</dbReference>
<dbReference type="AlphaFoldDB" id="A0A0F4JB48"/>
<organism evidence="2 3">
    <name type="scientific">Streptomyces katrae</name>
    <dbReference type="NCBI Taxonomy" id="68223"/>
    <lineage>
        <taxon>Bacteria</taxon>
        <taxon>Bacillati</taxon>
        <taxon>Actinomycetota</taxon>
        <taxon>Actinomycetes</taxon>
        <taxon>Kitasatosporales</taxon>
        <taxon>Streptomycetaceae</taxon>
        <taxon>Streptomyces</taxon>
    </lineage>
</organism>
<dbReference type="CDD" id="cd05289">
    <property type="entry name" value="MDR_like_2"/>
    <property type="match status" value="1"/>
</dbReference>
<evidence type="ECO:0000259" key="1">
    <source>
        <dbReference type="SMART" id="SM00829"/>
    </source>
</evidence>
<keyword evidence="3" id="KW-1185">Reference proteome</keyword>
<gene>
    <name evidence="2" type="ORF">VR44_18145</name>
</gene>
<dbReference type="SUPFAM" id="SSF50129">
    <property type="entry name" value="GroES-like"/>
    <property type="match status" value="1"/>
</dbReference>
<dbReference type="PANTHER" id="PTHR43482">
    <property type="entry name" value="PROTEIN AST1-RELATED"/>
    <property type="match status" value="1"/>
</dbReference>
<dbReference type="PATRIC" id="fig|68223.7.peg.8176"/>
<dbReference type="OrthoDB" id="9787435at2"/>
<proteinExistence type="predicted"/>
<feature type="domain" description="Enoyl reductase (ER)" evidence="1">
    <location>
        <begin position="10"/>
        <end position="290"/>
    </location>
</feature>
<feature type="non-terminal residue" evidence="2">
    <location>
        <position position="291"/>
    </location>
</feature>
<dbReference type="InterPro" id="IPR020843">
    <property type="entry name" value="ER"/>
</dbReference>
<dbReference type="Gene3D" id="3.90.180.10">
    <property type="entry name" value="Medium-chain alcohol dehydrogenases, catalytic domain"/>
    <property type="match status" value="1"/>
</dbReference>
<dbReference type="Pfam" id="PF08240">
    <property type="entry name" value="ADH_N"/>
    <property type="match status" value="1"/>
</dbReference>
<name>A0A0F4JB48_9ACTN</name>